<gene>
    <name evidence="7" type="primary">C06G4.5</name>
    <name evidence="7" type="ORF">Tcan_02987</name>
</gene>
<dbReference type="EMBL" id="JPKZ01001928">
    <property type="protein sequence ID" value="KHN79284.1"/>
    <property type="molecule type" value="Genomic_DNA"/>
</dbReference>
<protein>
    <submittedName>
        <fullName evidence="7">Putative G-protein coupled receptor C06G4.5</fullName>
    </submittedName>
</protein>
<dbReference type="STRING" id="6265.A0A0B2VCU9"/>
<dbReference type="GO" id="GO:0016020">
    <property type="term" value="C:membrane"/>
    <property type="evidence" value="ECO:0007669"/>
    <property type="project" value="UniProtKB-SubCell"/>
</dbReference>
<dbReference type="AlphaFoldDB" id="A0A0B2VCU9"/>
<feature type="transmembrane region" description="Helical" evidence="5">
    <location>
        <begin position="196"/>
        <end position="220"/>
    </location>
</feature>
<evidence type="ECO:0000256" key="3">
    <source>
        <dbReference type="ARBA" id="ARBA00022989"/>
    </source>
</evidence>
<feature type="transmembrane region" description="Helical" evidence="5">
    <location>
        <begin position="256"/>
        <end position="277"/>
    </location>
</feature>
<reference evidence="7 8" key="1">
    <citation type="submission" date="2014-11" db="EMBL/GenBank/DDBJ databases">
        <title>Genetic blueprint of the zoonotic pathogen Toxocara canis.</title>
        <authorList>
            <person name="Zhu X.-Q."/>
            <person name="Korhonen P.K."/>
            <person name="Cai H."/>
            <person name="Young N.D."/>
            <person name="Nejsum P."/>
            <person name="von Samson-Himmelstjerna G."/>
            <person name="Boag P.R."/>
            <person name="Tan P."/>
            <person name="Li Q."/>
            <person name="Min J."/>
            <person name="Yang Y."/>
            <person name="Wang X."/>
            <person name="Fang X."/>
            <person name="Hall R.S."/>
            <person name="Hofmann A."/>
            <person name="Sternberg P.W."/>
            <person name="Jex A.R."/>
            <person name="Gasser R.B."/>
        </authorList>
    </citation>
    <scope>NUCLEOTIDE SEQUENCE [LARGE SCALE GENOMIC DNA]</scope>
    <source>
        <strain evidence="7">PN_DK_2014</strain>
    </source>
</reference>
<dbReference type="PROSITE" id="PS50262">
    <property type="entry name" value="G_PROTEIN_RECEP_F1_2"/>
    <property type="match status" value="1"/>
</dbReference>
<comment type="subcellular location">
    <subcellularLocation>
        <location evidence="1">Membrane</location>
    </subcellularLocation>
</comment>
<keyword evidence="2 5" id="KW-0812">Transmembrane</keyword>
<evidence type="ECO:0000256" key="5">
    <source>
        <dbReference type="SAM" id="Phobius"/>
    </source>
</evidence>
<dbReference type="Proteomes" id="UP000031036">
    <property type="component" value="Unassembled WGS sequence"/>
</dbReference>
<dbReference type="Gene3D" id="1.20.1070.10">
    <property type="entry name" value="Rhodopsin 7-helix transmembrane proteins"/>
    <property type="match status" value="1"/>
</dbReference>
<sequence>MEEGLNSSLRNATWLHQTVHVVLIYPPTAEPSTHTLVNTVILICCLTLGICGNASQIALQWYANATWLHQTVHVVLIYPPTAEPSTHTLVNTDFSCLCKNCIGICPFDTPLHKDEFHFQLYICLLHLVHFAISASLPSVIIDNLVKIWMFGMLTCRSHFIFVTAGRTMAGWAIALLFVDQYVVLALWKKIAGHLQAFFMCSLAMVALIASIVLVPSLFFVQINEVVLHEEHTSPNTLLRIRTFTCLTRLPRTFSPYANALNVILDFLMPLLVVLVMSRKTSIILAAANGSTRLCQKKICICLVVLATMHFIAYLPHWIAVFLVLVHDTWQLEAPQWLQTMLGDAVLLLPQITASTAWMPASYLSAQLCSRSYSYEMVTEASACRTSTLKRNSQMANTDFSRHSVAVTL</sequence>
<evidence type="ECO:0000256" key="4">
    <source>
        <dbReference type="ARBA" id="ARBA00023136"/>
    </source>
</evidence>
<evidence type="ECO:0000256" key="1">
    <source>
        <dbReference type="ARBA" id="ARBA00004370"/>
    </source>
</evidence>
<evidence type="ECO:0000259" key="6">
    <source>
        <dbReference type="PROSITE" id="PS50262"/>
    </source>
</evidence>
<proteinExistence type="predicted"/>
<feature type="transmembrane region" description="Helical" evidence="5">
    <location>
        <begin position="298"/>
        <end position="324"/>
    </location>
</feature>
<evidence type="ECO:0000313" key="7">
    <source>
        <dbReference type="EMBL" id="KHN79284.1"/>
    </source>
</evidence>
<feature type="domain" description="G-protein coupled receptors family 1 profile" evidence="6">
    <location>
        <begin position="99"/>
        <end position="362"/>
    </location>
</feature>
<keyword evidence="4 5" id="KW-0472">Membrane</keyword>
<keyword evidence="3 5" id="KW-1133">Transmembrane helix</keyword>
<evidence type="ECO:0000256" key="2">
    <source>
        <dbReference type="ARBA" id="ARBA00022692"/>
    </source>
</evidence>
<keyword evidence="7" id="KW-0675">Receptor</keyword>
<name>A0A0B2VCU9_TOXCA</name>
<comment type="caution">
    <text evidence="7">The sequence shown here is derived from an EMBL/GenBank/DDBJ whole genome shotgun (WGS) entry which is preliminary data.</text>
</comment>
<organism evidence="7 8">
    <name type="scientific">Toxocara canis</name>
    <name type="common">Canine roundworm</name>
    <dbReference type="NCBI Taxonomy" id="6265"/>
    <lineage>
        <taxon>Eukaryota</taxon>
        <taxon>Metazoa</taxon>
        <taxon>Ecdysozoa</taxon>
        <taxon>Nematoda</taxon>
        <taxon>Chromadorea</taxon>
        <taxon>Rhabditida</taxon>
        <taxon>Spirurina</taxon>
        <taxon>Ascaridomorpha</taxon>
        <taxon>Ascaridoidea</taxon>
        <taxon>Toxocaridae</taxon>
        <taxon>Toxocara</taxon>
    </lineage>
</organism>
<evidence type="ECO:0000313" key="8">
    <source>
        <dbReference type="Proteomes" id="UP000031036"/>
    </source>
</evidence>
<feature type="transmembrane region" description="Helical" evidence="5">
    <location>
        <begin position="120"/>
        <end position="140"/>
    </location>
</feature>
<dbReference type="OrthoDB" id="5873366at2759"/>
<feature type="transmembrane region" description="Helical" evidence="5">
    <location>
        <begin position="160"/>
        <end position="184"/>
    </location>
</feature>
<dbReference type="InterPro" id="IPR017452">
    <property type="entry name" value="GPCR_Rhodpsn_7TM"/>
</dbReference>
<keyword evidence="8" id="KW-1185">Reference proteome</keyword>
<accession>A0A0B2VCU9</accession>